<dbReference type="STRING" id="1314778.A0A5C3NUN4"/>
<protein>
    <submittedName>
        <fullName evidence="2">Uncharacterized protein</fullName>
    </submittedName>
</protein>
<dbReference type="AlphaFoldDB" id="A0A5C3NUN4"/>
<name>A0A5C3NUN4_9APHY</name>
<evidence type="ECO:0000313" key="2">
    <source>
        <dbReference type="EMBL" id="TFK81055.1"/>
    </source>
</evidence>
<organism evidence="2 3">
    <name type="scientific">Polyporus arcularius HHB13444</name>
    <dbReference type="NCBI Taxonomy" id="1314778"/>
    <lineage>
        <taxon>Eukaryota</taxon>
        <taxon>Fungi</taxon>
        <taxon>Dikarya</taxon>
        <taxon>Basidiomycota</taxon>
        <taxon>Agaricomycotina</taxon>
        <taxon>Agaricomycetes</taxon>
        <taxon>Polyporales</taxon>
        <taxon>Polyporaceae</taxon>
        <taxon>Polyporus</taxon>
    </lineage>
</organism>
<keyword evidence="3" id="KW-1185">Reference proteome</keyword>
<gene>
    <name evidence="2" type="ORF">K466DRAFT_569276</name>
</gene>
<proteinExistence type="predicted"/>
<feature type="compositionally biased region" description="Low complexity" evidence="1">
    <location>
        <begin position="9"/>
        <end position="34"/>
    </location>
</feature>
<dbReference type="Proteomes" id="UP000308197">
    <property type="component" value="Unassembled WGS sequence"/>
</dbReference>
<dbReference type="InParanoid" id="A0A5C3NUN4"/>
<feature type="region of interest" description="Disordered" evidence="1">
    <location>
        <begin position="329"/>
        <end position="366"/>
    </location>
</feature>
<dbReference type="EMBL" id="ML211662">
    <property type="protein sequence ID" value="TFK81055.1"/>
    <property type="molecule type" value="Genomic_DNA"/>
</dbReference>
<evidence type="ECO:0000313" key="3">
    <source>
        <dbReference type="Proteomes" id="UP000308197"/>
    </source>
</evidence>
<sequence>MTTSPPVMSTLPSTVSSGSDSPSAGSGSPAAVDPNWDSLSTEEKQAYYHAETGRVCIGPVGAPVSGLDRLILQIIQEEAPHVMKNWFEESYHARFYTMKLTGGRDASAANGPRYALYRATNGPAILTTWSEVARNVVGVPGSLYQKCSSHIEASLRLMQAWQIGGINARIDLATVMRPSSTDVWLQGFAASEGLRLRISEEDQPEDHMAPFCSPDGIDELLDPGMLTGGWEMYVPGRKPAMEYTSTMVVGSLQPLLSALQTAASAVSEQTSAVEPSSSPVPKLIPNVHSDGVELWLPPTGSGHHTEEGEVWQDSGLRLGHGMLCRSRFPPPMGRNAKYQTDAERQQARREQKARYAQSPRCSPPTRYRGLAAQSAARARHTQRNLISPMTVDSIAIPDALRAYATMPFVMSFGFPDITGPSLGLRHPPYTFRLPHRRSLASLERRGRGDPLIVKLETLQFSWAISAGAQRRLEWAGQGLDEIISIGRRELAARVLAWAGMERRMAQLGAGDAAILDVAMRWGARLAMTLAEELEIRGRGEEAWVAARHCGDLPLQRLVRENRLRIESLPTDDQDSDDDV</sequence>
<feature type="compositionally biased region" description="Basic and acidic residues" evidence="1">
    <location>
        <begin position="340"/>
        <end position="353"/>
    </location>
</feature>
<accession>A0A5C3NUN4</accession>
<reference evidence="2 3" key="1">
    <citation type="journal article" date="2019" name="Nat. Ecol. Evol.">
        <title>Megaphylogeny resolves global patterns of mushroom evolution.</title>
        <authorList>
            <person name="Varga T."/>
            <person name="Krizsan K."/>
            <person name="Foldi C."/>
            <person name="Dima B."/>
            <person name="Sanchez-Garcia M."/>
            <person name="Sanchez-Ramirez S."/>
            <person name="Szollosi G.J."/>
            <person name="Szarkandi J.G."/>
            <person name="Papp V."/>
            <person name="Albert L."/>
            <person name="Andreopoulos W."/>
            <person name="Angelini C."/>
            <person name="Antonin V."/>
            <person name="Barry K.W."/>
            <person name="Bougher N.L."/>
            <person name="Buchanan P."/>
            <person name="Buyck B."/>
            <person name="Bense V."/>
            <person name="Catcheside P."/>
            <person name="Chovatia M."/>
            <person name="Cooper J."/>
            <person name="Damon W."/>
            <person name="Desjardin D."/>
            <person name="Finy P."/>
            <person name="Geml J."/>
            <person name="Haridas S."/>
            <person name="Hughes K."/>
            <person name="Justo A."/>
            <person name="Karasinski D."/>
            <person name="Kautmanova I."/>
            <person name="Kiss B."/>
            <person name="Kocsube S."/>
            <person name="Kotiranta H."/>
            <person name="LaButti K.M."/>
            <person name="Lechner B.E."/>
            <person name="Liimatainen K."/>
            <person name="Lipzen A."/>
            <person name="Lukacs Z."/>
            <person name="Mihaltcheva S."/>
            <person name="Morgado L.N."/>
            <person name="Niskanen T."/>
            <person name="Noordeloos M.E."/>
            <person name="Ohm R.A."/>
            <person name="Ortiz-Santana B."/>
            <person name="Ovrebo C."/>
            <person name="Racz N."/>
            <person name="Riley R."/>
            <person name="Savchenko A."/>
            <person name="Shiryaev A."/>
            <person name="Soop K."/>
            <person name="Spirin V."/>
            <person name="Szebenyi C."/>
            <person name="Tomsovsky M."/>
            <person name="Tulloss R.E."/>
            <person name="Uehling J."/>
            <person name="Grigoriev I.V."/>
            <person name="Vagvolgyi C."/>
            <person name="Papp T."/>
            <person name="Martin F.M."/>
            <person name="Miettinen O."/>
            <person name="Hibbett D.S."/>
            <person name="Nagy L.G."/>
        </authorList>
    </citation>
    <scope>NUCLEOTIDE SEQUENCE [LARGE SCALE GENOMIC DNA]</scope>
    <source>
        <strain evidence="2 3">HHB13444</strain>
    </source>
</reference>
<evidence type="ECO:0000256" key="1">
    <source>
        <dbReference type="SAM" id="MobiDB-lite"/>
    </source>
</evidence>
<feature type="region of interest" description="Disordered" evidence="1">
    <location>
        <begin position="1"/>
        <end position="36"/>
    </location>
</feature>